<comment type="caution">
    <text evidence="7">The sequence shown here is derived from an EMBL/GenBank/DDBJ whole genome shotgun (WGS) entry which is preliminary data.</text>
</comment>
<comment type="subcellular location">
    <subcellularLocation>
        <location evidence="1">Cell membrane</location>
        <topology evidence="1">Multi-pass membrane protein</topology>
    </subcellularLocation>
</comment>
<keyword evidence="2" id="KW-1003">Cell membrane</keyword>
<evidence type="ECO:0000313" key="7">
    <source>
        <dbReference type="EMBL" id="KSU49369.1"/>
    </source>
</evidence>
<dbReference type="EMBL" id="LNQL01000002">
    <property type="protein sequence ID" value="KSU49369.1"/>
    <property type="molecule type" value="Genomic_DNA"/>
</dbReference>
<sequence>MGGQSLQIGPRTIKTGLAVILALLISNLFNLSPILPAISAATTLLPSVYQTWKQFLEEAEANLIGAFLTLLALWILGDNPANPLAIGIVIMAAISILLAFGFGRTIPHVVLMIIVILESVATATEPLWQIVLIRYLLVMLGIGCALGINALIFPPRYGNVYYQKATKLFEKLLVVTRAIAFEGKVAPYRAAIDKMSNSLLETQNLFNLHKEEIRGTRQKHASLLRNLLILKHMQSCLERGVATAERFREREKALDSIADDLRSELFYHLMHIAQRQEKVLLTYDLLLTEEPLAMEDLVKENIAFVKHSFLDRDELEEEVIMEILPIVVSMNEWIQELEAFEKRLNGALRRHITSLTIEQKSVRDKTFNRFKRKKAIDESKK</sequence>
<evidence type="ECO:0000256" key="2">
    <source>
        <dbReference type="ARBA" id="ARBA00022475"/>
    </source>
</evidence>
<dbReference type="Proteomes" id="UP000053797">
    <property type="component" value="Unassembled WGS sequence"/>
</dbReference>
<dbReference type="GO" id="GO:0005886">
    <property type="term" value="C:plasma membrane"/>
    <property type="evidence" value="ECO:0007669"/>
    <property type="project" value="UniProtKB-SubCell"/>
</dbReference>
<protein>
    <submittedName>
        <fullName evidence="7">Uncharacterized protein</fullName>
    </submittedName>
</protein>
<feature type="transmembrane region" description="Helical" evidence="6">
    <location>
        <begin position="83"/>
        <end position="102"/>
    </location>
</feature>
<gene>
    <name evidence="7" type="ORF">AS033_08360</name>
</gene>
<dbReference type="AlphaFoldDB" id="A0A0V8GGE7"/>
<dbReference type="OrthoDB" id="1653617at2"/>
<feature type="transmembrane region" description="Helical" evidence="6">
    <location>
        <begin position="12"/>
        <end position="29"/>
    </location>
</feature>
<name>A0A0V8GGE7_9BACL</name>
<feature type="transmembrane region" description="Helical" evidence="6">
    <location>
        <begin position="59"/>
        <end position="77"/>
    </location>
</feature>
<proteinExistence type="predicted"/>
<organism evidence="7 8">
    <name type="scientific">Exiguobacterium indicum</name>
    <dbReference type="NCBI Taxonomy" id="296995"/>
    <lineage>
        <taxon>Bacteria</taxon>
        <taxon>Bacillati</taxon>
        <taxon>Bacillota</taxon>
        <taxon>Bacilli</taxon>
        <taxon>Bacillales</taxon>
        <taxon>Bacillales Family XII. Incertae Sedis</taxon>
        <taxon>Exiguobacterium</taxon>
    </lineage>
</organism>
<evidence type="ECO:0000256" key="1">
    <source>
        <dbReference type="ARBA" id="ARBA00004651"/>
    </source>
</evidence>
<reference evidence="7 8" key="1">
    <citation type="journal article" date="2015" name="Int. J. Syst. Evol. Microbiol.">
        <title>Exiguobacterium enclense sp. nov., isolated from sediment.</title>
        <authorList>
            <person name="Dastager S.G."/>
            <person name="Mawlankar R."/>
            <person name="Sonalkar V.V."/>
            <person name="Thorat M.N."/>
            <person name="Mual P."/>
            <person name="Verma A."/>
            <person name="Krishnamurthi S."/>
            <person name="Tang S.K."/>
            <person name="Li W.J."/>
        </authorList>
    </citation>
    <scope>NUCLEOTIDE SEQUENCE [LARGE SCALE GENOMIC DNA]</scope>
    <source>
        <strain evidence="7 8">NIO-1109</strain>
    </source>
</reference>
<keyword evidence="5 6" id="KW-0472">Membrane</keyword>
<dbReference type="RefSeq" id="WP_058265180.1">
    <property type="nucleotide sequence ID" value="NZ_FMYN01000002.1"/>
</dbReference>
<evidence type="ECO:0000256" key="5">
    <source>
        <dbReference type="ARBA" id="ARBA00023136"/>
    </source>
</evidence>
<evidence type="ECO:0000256" key="4">
    <source>
        <dbReference type="ARBA" id="ARBA00022989"/>
    </source>
</evidence>
<evidence type="ECO:0000313" key="8">
    <source>
        <dbReference type="Proteomes" id="UP000053797"/>
    </source>
</evidence>
<feature type="transmembrane region" description="Helical" evidence="6">
    <location>
        <begin position="134"/>
        <end position="154"/>
    </location>
</feature>
<accession>A0A0V8GGE7</accession>
<evidence type="ECO:0000256" key="3">
    <source>
        <dbReference type="ARBA" id="ARBA00022692"/>
    </source>
</evidence>
<keyword evidence="4 6" id="KW-1133">Transmembrane helix</keyword>
<evidence type="ECO:0000256" key="6">
    <source>
        <dbReference type="SAM" id="Phobius"/>
    </source>
</evidence>
<keyword evidence="3 6" id="KW-0812">Transmembrane</keyword>
<dbReference type="InterPro" id="IPR010343">
    <property type="entry name" value="ArAE_1"/>
</dbReference>
<dbReference type="Pfam" id="PF06081">
    <property type="entry name" value="ArAE_1"/>
    <property type="match status" value="1"/>
</dbReference>